<organism evidence="7 8">
    <name type="scientific">Novipirellula artificiosorum</name>
    <dbReference type="NCBI Taxonomy" id="2528016"/>
    <lineage>
        <taxon>Bacteria</taxon>
        <taxon>Pseudomonadati</taxon>
        <taxon>Planctomycetota</taxon>
        <taxon>Planctomycetia</taxon>
        <taxon>Pirellulales</taxon>
        <taxon>Pirellulaceae</taxon>
        <taxon>Novipirellula</taxon>
    </lineage>
</organism>
<dbReference type="InterPro" id="IPR024607">
    <property type="entry name" value="Sulfatase_CS"/>
</dbReference>
<dbReference type="Gene3D" id="3.30.1120.10">
    <property type="match status" value="1"/>
</dbReference>
<keyword evidence="5" id="KW-0472">Membrane</keyword>
<name>A0A5C6DTI6_9BACT</name>
<dbReference type="InterPro" id="IPR000917">
    <property type="entry name" value="Sulfatase_N"/>
</dbReference>
<dbReference type="PANTHER" id="PTHR42693">
    <property type="entry name" value="ARYLSULFATASE FAMILY MEMBER"/>
    <property type="match status" value="1"/>
</dbReference>
<evidence type="ECO:0000256" key="1">
    <source>
        <dbReference type="ARBA" id="ARBA00008779"/>
    </source>
</evidence>
<proteinExistence type="inferred from homology"/>
<dbReference type="EC" id="3.1.6.1" evidence="7"/>
<evidence type="ECO:0000256" key="5">
    <source>
        <dbReference type="SAM" id="Phobius"/>
    </source>
</evidence>
<dbReference type="Gene3D" id="3.40.720.10">
    <property type="entry name" value="Alkaline Phosphatase, subunit A"/>
    <property type="match status" value="1"/>
</dbReference>
<evidence type="ECO:0000313" key="8">
    <source>
        <dbReference type="Proteomes" id="UP000319143"/>
    </source>
</evidence>
<dbReference type="SUPFAM" id="SSF53649">
    <property type="entry name" value="Alkaline phosphatase-like"/>
    <property type="match status" value="1"/>
</dbReference>
<keyword evidence="8" id="KW-1185">Reference proteome</keyword>
<dbReference type="InterPro" id="IPR050738">
    <property type="entry name" value="Sulfatase"/>
</dbReference>
<keyword evidence="5" id="KW-0812">Transmembrane</keyword>
<keyword evidence="3 7" id="KW-0378">Hydrolase</keyword>
<feature type="domain" description="Sulfatase N-terminal" evidence="6">
    <location>
        <begin position="132"/>
        <end position="515"/>
    </location>
</feature>
<protein>
    <submittedName>
        <fullName evidence="7">Arylsulfatase</fullName>
        <ecNumber evidence="7">3.1.6.1</ecNumber>
    </submittedName>
</protein>
<dbReference type="AlphaFoldDB" id="A0A5C6DTI6"/>
<dbReference type="GO" id="GO:0046872">
    <property type="term" value="F:metal ion binding"/>
    <property type="evidence" value="ECO:0007669"/>
    <property type="project" value="UniProtKB-KW"/>
</dbReference>
<gene>
    <name evidence="7" type="primary">atsA_27</name>
    <name evidence="7" type="ORF">Poly41_24800</name>
</gene>
<dbReference type="EMBL" id="SJPV01000003">
    <property type="protein sequence ID" value="TWU39625.1"/>
    <property type="molecule type" value="Genomic_DNA"/>
</dbReference>
<evidence type="ECO:0000259" key="6">
    <source>
        <dbReference type="Pfam" id="PF00884"/>
    </source>
</evidence>
<evidence type="ECO:0000256" key="3">
    <source>
        <dbReference type="ARBA" id="ARBA00022801"/>
    </source>
</evidence>
<dbReference type="CDD" id="cd16025">
    <property type="entry name" value="PAS_like"/>
    <property type="match status" value="1"/>
</dbReference>
<comment type="similarity">
    <text evidence="1">Belongs to the sulfatase family.</text>
</comment>
<dbReference type="InterPro" id="IPR006311">
    <property type="entry name" value="TAT_signal"/>
</dbReference>
<dbReference type="GO" id="GO:0004065">
    <property type="term" value="F:arylsulfatase activity"/>
    <property type="evidence" value="ECO:0007669"/>
    <property type="project" value="UniProtKB-EC"/>
</dbReference>
<keyword evidence="5" id="KW-1133">Transmembrane helix</keyword>
<dbReference type="PANTHER" id="PTHR42693:SF53">
    <property type="entry name" value="ENDO-4-O-SULFATASE"/>
    <property type="match status" value="1"/>
</dbReference>
<dbReference type="Proteomes" id="UP000319143">
    <property type="component" value="Unassembled WGS sequence"/>
</dbReference>
<reference evidence="7 8" key="1">
    <citation type="submission" date="2019-02" db="EMBL/GenBank/DDBJ databases">
        <title>Deep-cultivation of Planctomycetes and their phenomic and genomic characterization uncovers novel biology.</title>
        <authorList>
            <person name="Wiegand S."/>
            <person name="Jogler M."/>
            <person name="Boedeker C."/>
            <person name="Pinto D."/>
            <person name="Vollmers J."/>
            <person name="Rivas-Marin E."/>
            <person name="Kohn T."/>
            <person name="Peeters S.H."/>
            <person name="Heuer A."/>
            <person name="Rast P."/>
            <person name="Oberbeckmann S."/>
            <person name="Bunk B."/>
            <person name="Jeske O."/>
            <person name="Meyerdierks A."/>
            <person name="Storesund J.E."/>
            <person name="Kallscheuer N."/>
            <person name="Luecker S."/>
            <person name="Lage O.M."/>
            <person name="Pohl T."/>
            <person name="Merkel B.J."/>
            <person name="Hornburger P."/>
            <person name="Mueller R.-W."/>
            <person name="Bruemmer F."/>
            <person name="Labrenz M."/>
            <person name="Spormann A.M."/>
            <person name="Op Den Camp H."/>
            <person name="Overmann J."/>
            <person name="Amann R."/>
            <person name="Jetten M.S.M."/>
            <person name="Mascher T."/>
            <person name="Medema M.H."/>
            <person name="Devos D.P."/>
            <person name="Kaster A.-K."/>
            <person name="Ovreas L."/>
            <person name="Rohde M."/>
            <person name="Galperin M.Y."/>
            <person name="Jogler C."/>
        </authorList>
    </citation>
    <scope>NUCLEOTIDE SEQUENCE [LARGE SCALE GENOMIC DNA]</scope>
    <source>
        <strain evidence="7 8">Poly41</strain>
    </source>
</reference>
<accession>A0A5C6DTI6</accession>
<dbReference type="Pfam" id="PF00884">
    <property type="entry name" value="Sulfatase"/>
    <property type="match status" value="1"/>
</dbReference>
<sequence>MRLSSHRLSRNVLGSMLSGHGNGANSHLPAHQSEIMHDNDRSDSPQIPRRAVLKGAGTAAATAVAAPYVIPSAALAAPGRDGANDRLTLAQTLHHRPSDMTALPRLSFLCLVTLLLTATLLTATTTAQQPDPNIIVIMVDDMGWSDIGCYGSEIKTPNIDRLATEGMLFTQFYNNAKCTTTRASLLTGLYPRNGGRGQDELITKNMLTLGEAMRHAGYATGLSGKWHNGKAAGTRPFERGFDEAYGLWDGCCNFFNPKLPDPEFKGGKVRAFGHNDRDLSADDFPEDYYTTDAFTDHAIKTVKAHVASGKPFFHYLPYTAPHYPLHAKPEDIAKYKGKYADGWDVLRQKRLTRQKELGLVDENWEVVERDDLAQPWETAKEIDEGWQQLRMEVYAAMIDSVDQNIGRLLDTLDELGVADNTLVLFLADNGGCAETPGGNDPNQIPGPKDFYAHVGPGWATASNTPFRRYKQYCHEGGIATPLLARWPGAIEPGSRCEQVGHIIDFLPTFLDIAGADYPDEHPAFGEQTIPLDGKTLLPILKGQQRKPHPYLYWHWSTNRAVRKGDWKLAWDRHAKTWELYDLSTDRTEAHDLASQNPELVTELTETWNAWAKMTDVKVKK</sequence>
<evidence type="ECO:0000256" key="2">
    <source>
        <dbReference type="ARBA" id="ARBA00022723"/>
    </source>
</evidence>
<feature type="transmembrane region" description="Helical" evidence="5">
    <location>
        <begin position="106"/>
        <end position="124"/>
    </location>
</feature>
<comment type="caution">
    <text evidence="7">The sequence shown here is derived from an EMBL/GenBank/DDBJ whole genome shotgun (WGS) entry which is preliminary data.</text>
</comment>
<evidence type="ECO:0000313" key="7">
    <source>
        <dbReference type="EMBL" id="TWU39625.1"/>
    </source>
</evidence>
<dbReference type="InterPro" id="IPR017850">
    <property type="entry name" value="Alkaline_phosphatase_core_sf"/>
</dbReference>
<dbReference type="PROSITE" id="PS00149">
    <property type="entry name" value="SULFATASE_2"/>
    <property type="match status" value="1"/>
</dbReference>
<keyword evidence="4" id="KW-0106">Calcium</keyword>
<evidence type="ECO:0000256" key="4">
    <source>
        <dbReference type="ARBA" id="ARBA00022837"/>
    </source>
</evidence>
<keyword evidence="2" id="KW-0479">Metal-binding</keyword>
<dbReference type="PROSITE" id="PS51318">
    <property type="entry name" value="TAT"/>
    <property type="match status" value="1"/>
</dbReference>